<protein>
    <submittedName>
        <fullName evidence="9">SRY-box transcription factor 8</fullName>
    </submittedName>
</protein>
<dbReference type="PANTHER" id="PTHR45803:SF2">
    <property type="entry name" value="TRANSCRIPTION FACTOR SOX-8"/>
    <property type="match status" value="1"/>
</dbReference>
<dbReference type="InterPro" id="IPR009071">
    <property type="entry name" value="HMG_box_dom"/>
</dbReference>
<evidence type="ECO:0000256" key="7">
    <source>
        <dbReference type="SAM" id="MobiDB-lite"/>
    </source>
</evidence>
<gene>
    <name evidence="9" type="primary">SOX8</name>
</gene>
<evidence type="ECO:0000256" key="5">
    <source>
        <dbReference type="ARBA" id="ARBA00023242"/>
    </source>
</evidence>
<keyword evidence="3 6" id="KW-0238">DNA-binding</keyword>
<evidence type="ECO:0000256" key="6">
    <source>
        <dbReference type="PROSITE-ProRule" id="PRU00267"/>
    </source>
</evidence>
<dbReference type="SUPFAM" id="SSF47095">
    <property type="entry name" value="HMG-box"/>
    <property type="match status" value="1"/>
</dbReference>
<keyword evidence="2" id="KW-0805">Transcription regulation</keyword>
<dbReference type="AlphaFoldDB" id="A0AAA9YHN4"/>
<dbReference type="Gene3D" id="1.10.30.10">
    <property type="entry name" value="High mobility group box domain"/>
    <property type="match status" value="1"/>
</dbReference>
<dbReference type="Pfam" id="PF12444">
    <property type="entry name" value="Sox_N"/>
    <property type="match status" value="1"/>
</dbReference>
<dbReference type="OpenTargets" id="ENSG00000005513"/>
<evidence type="ECO:0007829" key="12">
    <source>
        <dbReference type="ProteomicsDB" id="A0AAA9YHN4"/>
    </source>
</evidence>
<dbReference type="Pfam" id="PF00505">
    <property type="entry name" value="HMG_box"/>
    <property type="match status" value="1"/>
</dbReference>
<comment type="subcellular location">
    <subcellularLocation>
        <location evidence="1">Nucleus</location>
    </subcellularLocation>
</comment>
<keyword evidence="11 12" id="KW-1267">Proteomics identification</keyword>
<organism evidence="9 10">
    <name type="scientific">Homo sapiens</name>
    <name type="common">Human</name>
    <dbReference type="NCBI Taxonomy" id="9606"/>
    <lineage>
        <taxon>Eukaryota</taxon>
        <taxon>Metazoa</taxon>
        <taxon>Chordata</taxon>
        <taxon>Craniata</taxon>
        <taxon>Vertebrata</taxon>
        <taxon>Euteleostomi</taxon>
        <taxon>Mammalia</taxon>
        <taxon>Eutheria</taxon>
        <taxon>Euarchontoglires</taxon>
        <taxon>Primates</taxon>
        <taxon>Haplorrhini</taxon>
        <taxon>Catarrhini</taxon>
        <taxon>Hominidae</taxon>
        <taxon>Homo</taxon>
    </lineage>
</organism>
<dbReference type="GO" id="GO:0005634">
    <property type="term" value="C:nucleus"/>
    <property type="evidence" value="ECO:0007669"/>
    <property type="project" value="UniProtKB-SubCell"/>
</dbReference>
<dbReference type="InterPro" id="IPR036910">
    <property type="entry name" value="HMG_box_dom_sf"/>
</dbReference>
<dbReference type="EMBL" id="KF456143">
    <property type="status" value="NOT_ANNOTATED_CDS"/>
    <property type="molecule type" value="Genomic_DNA"/>
</dbReference>
<accession>A0AAA9YHN4</accession>
<dbReference type="Ensembl" id="ENST00000711625.1">
    <property type="protein sequence ID" value="ENSP00000518813.1"/>
    <property type="gene ID" value="ENSG00000005513.11"/>
</dbReference>
<name>A0AAA9YHN4_HUMAN</name>
<evidence type="ECO:0000313" key="9">
    <source>
        <dbReference type="Ensembl" id="ENSP00000518813.1"/>
    </source>
</evidence>
<dbReference type="PANTHER" id="PTHR45803">
    <property type="entry name" value="SOX100B"/>
    <property type="match status" value="1"/>
</dbReference>
<keyword evidence="10" id="KW-1185">Reference proteome</keyword>
<reference evidence="9" key="3">
    <citation type="journal article" date="2004" name="Nature">
        <title>The sequence and analysis of duplication-rich human chromosome 16.</title>
        <authorList>
            <person name="Martin J."/>
            <person name="Han C."/>
            <person name="Gordon L.A."/>
            <person name="Terry A."/>
            <person name="Prabhakar S."/>
            <person name="She X."/>
            <person name="Xie G."/>
            <person name="Hellsten U."/>
            <person name="Chan Y.M."/>
            <person name="Altherr M."/>
            <person name="Couronne O."/>
            <person name="Aerts A."/>
            <person name="Bajorek E."/>
            <person name="Black S."/>
            <person name="Blumer H."/>
            <person name="Branscomb E."/>
            <person name="Brown N.C."/>
            <person name="Bruno W.J."/>
            <person name="Buckingham J.M."/>
            <person name="Callen D.F."/>
            <person name="Campbell C.S."/>
            <person name="Campbell M.L."/>
            <person name="Campbell E.W."/>
            <person name="Caoile C."/>
            <person name="Challacombe J.F."/>
            <person name="Chasteen L.A."/>
            <person name="Chertkov O."/>
            <person name="Chi H.C."/>
            <person name="Christensen M."/>
            <person name="Clark L.M."/>
            <person name="Cohn J.D."/>
            <person name="Denys M."/>
            <person name="Detter J.C."/>
            <person name="Dickson M."/>
            <person name="Dimitrijevic-Bussod M."/>
            <person name="Escobar J."/>
            <person name="Fawcett J.J."/>
            <person name="Flowers D."/>
            <person name="Fotopulos D."/>
            <person name="Glavina T."/>
            <person name="Gomez M."/>
            <person name="Gonzales E."/>
            <person name="Goodstein D."/>
            <person name="Goodwin L.A."/>
            <person name="Grady D.L."/>
            <person name="Grigoriev I."/>
            <person name="Groza M."/>
            <person name="Hammon N."/>
            <person name="Hawkins T."/>
            <person name="Haydu L."/>
            <person name="Hildebrand C.E."/>
            <person name="Huang W."/>
            <person name="Israni S."/>
            <person name="Jett J."/>
            <person name="Jewett P.B."/>
            <person name="Kadner K."/>
            <person name="Kimball H."/>
            <person name="Kobayashi A."/>
            <person name="Krawczyk M.C."/>
            <person name="Leyba T."/>
            <person name="Longmire J.L."/>
            <person name="Lopez F."/>
            <person name="Lou Y."/>
            <person name="Lowry S."/>
            <person name="Ludeman T."/>
            <person name="Manohar C.F."/>
            <person name="Mark G.A."/>
            <person name="McMurray K.L."/>
            <person name="Meincke L.J."/>
            <person name="Morgan J."/>
            <person name="Moyzis R.K."/>
            <person name="Mundt M.O."/>
            <person name="Munk A.C."/>
            <person name="Nandkeshwar R.D."/>
            <person name="Pitluck S."/>
            <person name="Pollard M."/>
            <person name="Predki P."/>
            <person name="Parson-Quintana B."/>
            <person name="Ramirez L."/>
            <person name="Rash S."/>
            <person name="Retterer J."/>
            <person name="Ricke D.O."/>
            <person name="Robinson D.L."/>
            <person name="Rodriguez A."/>
            <person name="Salamov A."/>
            <person name="Saunders E.H."/>
            <person name="Scott D."/>
            <person name="Shough T."/>
            <person name="Stallings R.L."/>
            <person name="Stalvey M."/>
            <person name="Sutherland R.D."/>
            <person name="Tapia R."/>
            <person name="Tesmer J.G."/>
            <person name="Thayer N."/>
            <person name="Thompson L.S."/>
            <person name="Tice H."/>
            <person name="Torney D.C."/>
            <person name="Tran-Gyamfi M."/>
            <person name="Tsai M."/>
            <person name="Ulanovsky L.E."/>
            <person name="Ustaszewska A."/>
            <person name="Vo N."/>
            <person name="White P.S."/>
            <person name="Williams A.L."/>
            <person name="Wills P.L."/>
            <person name="Wu J.R."/>
            <person name="Wu K."/>
            <person name="Yang J."/>
            <person name="Dejong P."/>
            <person name="Bruce D."/>
            <person name="Doggett N.A."/>
            <person name="Deaven L."/>
            <person name="Schmutz J."/>
            <person name="Grimwood J."/>
            <person name="Richardson P."/>
            <person name="Rokhsar D.S."/>
            <person name="Eichler E.E."/>
            <person name="Gilna P."/>
            <person name="Lucas S.M."/>
            <person name="Myers R.M."/>
            <person name="Rubin E.M."/>
            <person name="Pennacchio L.A."/>
        </authorList>
    </citation>
    <scope>NUCLEOTIDE SEQUENCE [LARGE SCALE GENOMIC DNA]</scope>
</reference>
<feature type="domain" description="HMG box" evidence="8">
    <location>
        <begin position="102"/>
        <end position="141"/>
    </location>
</feature>
<evidence type="ECO:0000259" key="8">
    <source>
        <dbReference type="PROSITE" id="PS50118"/>
    </source>
</evidence>
<dbReference type="HGNC" id="HGNC:11203">
    <property type="gene designation" value="SOX8"/>
</dbReference>
<sequence>MLDMSEARSQPPCSPSGTASSMSHVEDSDSDAPPSPAGSEGLGRAGVAVGGARGDPAEAADERFPACIRDAVSQVLKGYDWSLVPMPVRGGGGGALKAKPHVKRPMNAFMVWAQAARRKLADQYPHLHNAELSKTLGKLWRRRPVLPEECTAWCHGRLRSARQAGFPGQSLLAPASAAGSPCGVCLRRGHSGRPGHPCLCPVLQLAEREREAALRGGGRAPSRAAQEGPPRLQVPATAQEERQSRPQRLRLGRGAGTPPWRRCRVQG</sequence>
<dbReference type="EMBL" id="AC009041">
    <property type="status" value="NOT_ANNOTATED_CDS"/>
    <property type="molecule type" value="Genomic_DNA"/>
</dbReference>
<evidence type="ECO:0000256" key="1">
    <source>
        <dbReference type="ARBA" id="ARBA00004123"/>
    </source>
</evidence>
<reference evidence="9" key="1">
    <citation type="journal article" date="2001" name="Nature">
        <title>Initial sequencing and analysis of the human genome.</title>
        <authorList>
            <consortium name="International Human Genome Sequencing Consortium"/>
            <person name="Lander E.S."/>
            <person name="Linton L.M."/>
            <person name="Birren B."/>
            <person name="Nusbaum C."/>
            <person name="Zody M.C."/>
            <person name="Baldwin J."/>
            <person name="Devon K."/>
            <person name="Dewar K."/>
            <person name="Doyle M."/>
            <person name="FitzHugh W."/>
            <person name="Funke R."/>
            <person name="Gage D."/>
            <person name="Harris K."/>
            <person name="Heaford A."/>
            <person name="Howland J."/>
            <person name="Kann L."/>
            <person name="Lehoczky J."/>
            <person name="LeVine R."/>
            <person name="McEwan P."/>
            <person name="McKernan K."/>
            <person name="Meldrim J."/>
            <person name="Mesirov J.P."/>
            <person name="Miranda C."/>
            <person name="Morris W."/>
            <person name="Naylor J."/>
            <person name="Raymond C."/>
            <person name="Rosetti M."/>
            <person name="Santos R."/>
            <person name="Sheridan A."/>
            <person name="Sougnez C."/>
            <person name="Stange-Thomann N."/>
            <person name="Stojanovic N."/>
            <person name="Subramanian A."/>
            <person name="Wyman D."/>
            <person name="Rogers J."/>
            <person name="Sulston J."/>
            <person name="Ainscough R."/>
            <person name="Beck S."/>
            <person name="Bentley D."/>
            <person name="Burton J."/>
            <person name="Clee C."/>
            <person name="Carter N."/>
            <person name="Coulson A."/>
            <person name="Deadman R."/>
            <person name="Deloukas P."/>
            <person name="Dunham A."/>
            <person name="Dunham I."/>
            <person name="Durbin R."/>
            <person name="French L."/>
            <person name="Grafham D."/>
            <person name="Gregory S."/>
            <person name="Hubbard T."/>
            <person name="Humphray S."/>
            <person name="Hunt A."/>
            <person name="Jones M."/>
            <person name="Lloyd C."/>
            <person name="McMurray A."/>
            <person name="Matthews L."/>
            <person name="Mercer S."/>
            <person name="Milne S."/>
            <person name="Mullikin J.C."/>
            <person name="Mungall A."/>
            <person name="Plumb R."/>
            <person name="Ross M."/>
            <person name="Shownkeen R."/>
            <person name="Sims S."/>
            <person name="Waterston R.H."/>
            <person name="Wilson R.K."/>
            <person name="Hillier L.W."/>
            <person name="McPherson J.D."/>
            <person name="Marra M.A."/>
            <person name="Mardis E.R."/>
            <person name="Fulton L.A."/>
            <person name="Chinwalla A.T."/>
            <person name="Pepin K.H."/>
            <person name="Gish W.R."/>
            <person name="Chissoe S.L."/>
            <person name="Wendl M.C."/>
            <person name="Delehaunty K.D."/>
            <person name="Miner T.L."/>
            <person name="Delehaunty A."/>
            <person name="Kramer J.B."/>
            <person name="Cook L.L."/>
            <person name="Fulton R.S."/>
            <person name="Johnson D.L."/>
            <person name="Minx P.J."/>
            <person name="Clifton S.W."/>
            <person name="Hawkins T."/>
            <person name="Branscomb E."/>
            <person name="Predki P."/>
            <person name="Richardson P."/>
            <person name="Wenning S."/>
            <person name="Slezak T."/>
            <person name="Doggett N."/>
            <person name="Cheng J.F."/>
            <person name="Olsen A."/>
            <person name="Lucas S."/>
            <person name="Elkin C."/>
            <person name="Uberbacher E."/>
            <person name="Frazier M."/>
            <person name="Gibbs R.A."/>
            <person name="Muzny D.M."/>
            <person name="Scherer S.E."/>
            <person name="Bouck J.B."/>
            <person name="Sodergren E.J."/>
            <person name="Worley K.C."/>
            <person name="Rives C.M."/>
            <person name="Gorrell J.H."/>
            <person name="Metzker M.L."/>
            <person name="Naylor S.L."/>
            <person name="Kucherlapati R.S."/>
            <person name="Nelson D.L."/>
            <person name="Weinstock G.M."/>
            <person name="Sakaki Y."/>
            <person name="Fujiyama A."/>
            <person name="Hattori M."/>
            <person name="Yada T."/>
            <person name="Toyoda A."/>
            <person name="Itoh T."/>
            <person name="Kawagoe C."/>
            <person name="Watanabe H."/>
            <person name="Totoki Y."/>
            <person name="Taylor T."/>
            <person name="Weissenbach J."/>
            <person name="Heilig R."/>
            <person name="Saurin W."/>
            <person name="Artiguenave F."/>
            <person name="Brottier P."/>
            <person name="Bruls T."/>
            <person name="Pelletier E."/>
            <person name="Robert C."/>
            <person name="Wincker P."/>
            <person name="Smith D.R."/>
            <person name="Doucette-Stamm L."/>
            <person name="Rubenfield M."/>
            <person name="Weinstock K."/>
            <person name="Lee H.M."/>
            <person name="Dubois J."/>
            <person name="Rosenthal A."/>
            <person name="Platzer M."/>
            <person name="Nyakatura G."/>
            <person name="Taudien S."/>
            <person name="Rump A."/>
            <person name="Yang H."/>
            <person name="Yu J."/>
            <person name="Wang J."/>
            <person name="Huang G."/>
            <person name="Gu J."/>
            <person name="Hood L."/>
            <person name="Rowen L."/>
            <person name="Madan A."/>
            <person name="Qin S."/>
            <person name="Davis R.W."/>
            <person name="Federspiel N.A."/>
            <person name="Abola A.P."/>
            <person name="Proctor M.J."/>
            <person name="Myers R.M."/>
            <person name="Schmutz J."/>
            <person name="Dickson M."/>
            <person name="Grimwood J."/>
            <person name="Cox D.R."/>
            <person name="Olson M.V."/>
            <person name="Kaul R."/>
            <person name="Raymond C."/>
            <person name="Shimizu N."/>
            <person name="Kawasaki K."/>
            <person name="Minoshima S."/>
            <person name="Evans G.A."/>
            <person name="Athanasiou M."/>
            <person name="Schultz R."/>
            <person name="Roe B.A."/>
            <person name="Chen F."/>
            <person name="Pan H."/>
            <person name="Ramser J."/>
            <person name="Lehrach H."/>
            <person name="Reinhardt R."/>
            <person name="McCombie W.R."/>
            <person name="de la Bastide M."/>
            <person name="Dedhia N."/>
            <person name="Blocker H."/>
            <person name="Hornischer K."/>
            <person name="Nordsiek G."/>
            <person name="Agarwala R."/>
            <person name="Aravind L."/>
            <person name="Bailey J.A."/>
            <person name="Bateman A."/>
            <person name="Batzoglou S."/>
            <person name="Birney E."/>
            <person name="Bork P."/>
            <person name="Brown D.G."/>
            <person name="Burge C.B."/>
            <person name="Cerutti L."/>
            <person name="Chen H.C."/>
            <person name="Church D."/>
            <person name="Clamp M."/>
            <person name="Copley R.R."/>
            <person name="Doerks T."/>
            <person name="Eddy S.R."/>
            <person name="Eichler E.E."/>
            <person name="Furey T.S."/>
            <person name="Galagan J."/>
            <person name="Gilbert J.G."/>
            <person name="Harmon C."/>
            <person name="Hayashizaki Y."/>
            <person name="Haussler D."/>
            <person name="Hermjakob H."/>
            <person name="Hokamp K."/>
            <person name="Jang W."/>
            <person name="Johnson L.S."/>
            <person name="Jones T.A."/>
            <person name="Kasif S."/>
            <person name="Kaspryzk A."/>
            <person name="Kennedy S."/>
            <person name="Kent W.J."/>
            <person name="Kitts P."/>
            <person name="Koonin E.V."/>
            <person name="Korf I."/>
            <person name="Kulp D."/>
            <person name="Lancet D."/>
            <person name="Lowe T.M."/>
            <person name="McLysaght A."/>
            <person name="Mikkelsen T."/>
            <person name="Moran J.V."/>
            <person name="Mulder N."/>
            <person name="Pollara V.J."/>
            <person name="Ponting C.P."/>
            <person name="Schuler G."/>
            <person name="Schultz J."/>
            <person name="Slater G."/>
            <person name="Smit A.F."/>
            <person name="Stupka E."/>
            <person name="Szustakowski J."/>
            <person name="Thierry-Mieg D."/>
            <person name="Thierry-Mieg J."/>
            <person name="Wagner L."/>
            <person name="Wallis J."/>
            <person name="Wheeler R."/>
            <person name="Williams A."/>
            <person name="Wolf Y.I."/>
            <person name="Wolfe K.H."/>
            <person name="Yang S.P."/>
            <person name="Yeh R.F."/>
            <person name="Collins F."/>
            <person name="Guyer M.S."/>
            <person name="Peterson J."/>
            <person name="Felsenfeld A."/>
            <person name="Wetterstrand K.A."/>
            <person name="Patrinos A."/>
            <person name="Morgan M.J."/>
            <person name="de Jong P."/>
            <person name="Catanese J.J."/>
            <person name="Osoegawa K."/>
            <person name="Shizuya H."/>
            <person name="Choi S."/>
            <person name="Chen Y.J."/>
        </authorList>
    </citation>
    <scope>NUCLEOTIDE SEQUENCE [LARGE SCALE GENOMIC DNA]</scope>
</reference>
<dbReference type="GeneTree" id="ENSGT00940000159920"/>
<dbReference type="SMART" id="SM00398">
    <property type="entry name" value="HMG"/>
    <property type="match status" value="1"/>
</dbReference>
<dbReference type="PROSITE" id="PS50118">
    <property type="entry name" value="HMG_BOX_2"/>
    <property type="match status" value="1"/>
</dbReference>
<dbReference type="Ensembl" id="ENST00000711626.1">
    <property type="protein sequence ID" value="ENSP00000518814.1"/>
    <property type="gene ID" value="ENSG00000005513.11"/>
</dbReference>
<keyword evidence="5 6" id="KW-0539">Nucleus</keyword>
<dbReference type="InterPro" id="IPR050917">
    <property type="entry name" value="SOX_TF"/>
</dbReference>
<feature type="region of interest" description="Disordered" evidence="7">
    <location>
        <begin position="1"/>
        <end position="58"/>
    </location>
</feature>
<dbReference type="InterPro" id="IPR022151">
    <property type="entry name" value="Sox_N"/>
</dbReference>
<evidence type="ECO:0007829" key="11">
    <source>
        <dbReference type="PeptideAtlas" id="A0AAA9YHN4"/>
    </source>
</evidence>
<keyword evidence="4" id="KW-0804">Transcription</keyword>
<proteinExistence type="evidence at protein level"/>
<feature type="DNA-binding region" description="HMG box" evidence="6">
    <location>
        <begin position="102"/>
        <end position="141"/>
    </location>
</feature>
<feature type="compositionally biased region" description="Gly residues" evidence="7">
    <location>
        <begin position="40"/>
        <end position="53"/>
    </location>
</feature>
<dbReference type="FunFam" id="1.10.30.10:FF:000064">
    <property type="entry name" value="Mutant transcription factor sox9a"/>
    <property type="match status" value="1"/>
</dbReference>
<dbReference type="Proteomes" id="UP000005640">
    <property type="component" value="Chromosome 16"/>
</dbReference>
<evidence type="ECO:0000256" key="2">
    <source>
        <dbReference type="ARBA" id="ARBA00023015"/>
    </source>
</evidence>
<reference evidence="9" key="2">
    <citation type="journal article" date="2004" name="Nature">
        <title>Finishing the euchromatic sequence of the human genome.</title>
        <authorList>
            <consortium name="International Human Genome Sequencing Consortium"/>
        </authorList>
    </citation>
    <scope>NUCLEOTIDE SEQUENCE [LARGE SCALE GENOMIC DNA]</scope>
</reference>
<evidence type="ECO:0000313" key="10">
    <source>
        <dbReference type="Proteomes" id="UP000005640"/>
    </source>
</evidence>
<dbReference type="SMR" id="A0AAA9YHN4"/>
<feature type="region of interest" description="Disordered" evidence="7">
    <location>
        <begin position="211"/>
        <end position="267"/>
    </location>
</feature>
<dbReference type="GO" id="GO:0003677">
    <property type="term" value="F:DNA binding"/>
    <property type="evidence" value="ECO:0007669"/>
    <property type="project" value="UniProtKB-UniRule"/>
</dbReference>
<evidence type="ECO:0000256" key="3">
    <source>
        <dbReference type="ARBA" id="ARBA00023125"/>
    </source>
</evidence>
<evidence type="ECO:0000256" key="4">
    <source>
        <dbReference type="ARBA" id="ARBA00023163"/>
    </source>
</evidence>
<reference evidence="9" key="4">
    <citation type="submission" date="2025-05" db="UniProtKB">
        <authorList>
            <consortium name="Ensembl"/>
        </authorList>
    </citation>
    <scope>IDENTIFICATION</scope>
</reference>